<accession>A0AAU7CU55</accession>
<gene>
    <name evidence="1" type="ORF">V5E97_02065</name>
</gene>
<name>A0AAU7CU55_9BACT</name>
<protein>
    <submittedName>
        <fullName evidence="1">Uncharacterized protein</fullName>
    </submittedName>
</protein>
<dbReference type="EMBL" id="CP155447">
    <property type="protein sequence ID" value="XBH08447.1"/>
    <property type="molecule type" value="Genomic_DNA"/>
</dbReference>
<evidence type="ECO:0000313" key="1">
    <source>
        <dbReference type="EMBL" id="XBH08447.1"/>
    </source>
</evidence>
<sequence>MTMRTEDYALIGKNGSIDWLCALRFDSGVPITPTVLRLVEGRAGQVPIWLRVVAGQRMELQTMYGLSGERRLTEQELSWLPRSESSCPVRIGNKAQGARCLRG</sequence>
<organism evidence="1">
    <name type="scientific">Singulisphaera sp. Ch08</name>
    <dbReference type="NCBI Taxonomy" id="3120278"/>
    <lineage>
        <taxon>Bacteria</taxon>
        <taxon>Pseudomonadati</taxon>
        <taxon>Planctomycetota</taxon>
        <taxon>Planctomycetia</taxon>
        <taxon>Isosphaerales</taxon>
        <taxon>Isosphaeraceae</taxon>
        <taxon>Singulisphaera</taxon>
    </lineage>
</organism>
<reference evidence="1" key="1">
    <citation type="submission" date="2024-05" db="EMBL/GenBank/DDBJ databases">
        <title>Planctomycetes of the genus Singulisphaera possess chitinolytic capabilities.</title>
        <authorList>
            <person name="Ivanova A."/>
        </authorList>
    </citation>
    <scope>NUCLEOTIDE SEQUENCE</scope>
    <source>
        <strain evidence="1">Ch08T</strain>
    </source>
</reference>
<dbReference type="RefSeq" id="WP_406701311.1">
    <property type="nucleotide sequence ID" value="NZ_CP155447.1"/>
</dbReference>
<dbReference type="AlphaFoldDB" id="A0AAU7CU55"/>
<proteinExistence type="predicted"/>